<reference evidence="1" key="2">
    <citation type="submission" date="2020-09" db="EMBL/GenBank/DDBJ databases">
        <authorList>
            <person name="Sun Q."/>
            <person name="Zhou Y."/>
        </authorList>
    </citation>
    <scope>NUCLEOTIDE SEQUENCE</scope>
    <source>
        <strain evidence="1">CGMCC 1.15448</strain>
    </source>
</reference>
<dbReference type="RefSeq" id="WP_188937824.1">
    <property type="nucleotide sequence ID" value="NZ_BMJC01000007.1"/>
</dbReference>
<sequence length="89" mass="10453">MKSLLHRLIRLDYLIHLKSTGTPANCAQKIGISERSLYDYLKMLKEMGAPIKFSRNRGTYYYNEEGRFRISFISKHYEQENADLMAMAD</sequence>
<dbReference type="InterPro" id="IPR036390">
    <property type="entry name" value="WH_DNA-bd_sf"/>
</dbReference>
<dbReference type="Proteomes" id="UP000607559">
    <property type="component" value="Unassembled WGS sequence"/>
</dbReference>
<reference evidence="1" key="1">
    <citation type="journal article" date="2014" name="Int. J. Syst. Evol. Microbiol.">
        <title>Complete genome sequence of Corynebacterium casei LMG S-19264T (=DSM 44701T), isolated from a smear-ripened cheese.</title>
        <authorList>
            <consortium name="US DOE Joint Genome Institute (JGI-PGF)"/>
            <person name="Walter F."/>
            <person name="Albersmeier A."/>
            <person name="Kalinowski J."/>
            <person name="Ruckert C."/>
        </authorList>
    </citation>
    <scope>NUCLEOTIDE SEQUENCE</scope>
    <source>
        <strain evidence="1">CGMCC 1.15448</strain>
    </source>
</reference>
<proteinExistence type="predicted"/>
<accession>A0A8J2XWH3</accession>
<protein>
    <recommendedName>
        <fullName evidence="3">HTH domain-containing protein</fullName>
    </recommendedName>
</protein>
<dbReference type="SUPFAM" id="SSF46785">
    <property type="entry name" value="Winged helix' DNA-binding domain"/>
    <property type="match status" value="1"/>
</dbReference>
<gene>
    <name evidence="1" type="ORF">GCM10011511_54810</name>
</gene>
<dbReference type="AlphaFoldDB" id="A0A8J2XWH3"/>
<evidence type="ECO:0000313" key="1">
    <source>
        <dbReference type="EMBL" id="GGB23947.1"/>
    </source>
</evidence>
<dbReference type="EMBL" id="BMJC01000007">
    <property type="protein sequence ID" value="GGB23947.1"/>
    <property type="molecule type" value="Genomic_DNA"/>
</dbReference>
<organism evidence="1 2">
    <name type="scientific">Puia dinghuensis</name>
    <dbReference type="NCBI Taxonomy" id="1792502"/>
    <lineage>
        <taxon>Bacteria</taxon>
        <taxon>Pseudomonadati</taxon>
        <taxon>Bacteroidota</taxon>
        <taxon>Chitinophagia</taxon>
        <taxon>Chitinophagales</taxon>
        <taxon>Chitinophagaceae</taxon>
        <taxon>Puia</taxon>
    </lineage>
</organism>
<evidence type="ECO:0000313" key="2">
    <source>
        <dbReference type="Proteomes" id="UP000607559"/>
    </source>
</evidence>
<evidence type="ECO:0008006" key="3">
    <source>
        <dbReference type="Google" id="ProtNLM"/>
    </source>
</evidence>
<keyword evidence="2" id="KW-1185">Reference proteome</keyword>
<name>A0A8J2XWH3_9BACT</name>
<comment type="caution">
    <text evidence="1">The sequence shown here is derived from an EMBL/GenBank/DDBJ whole genome shotgun (WGS) entry which is preliminary data.</text>
</comment>